<evidence type="ECO:0000313" key="2">
    <source>
        <dbReference type="EMBL" id="KGR89083.1"/>
    </source>
</evidence>
<dbReference type="EMBL" id="JPVR01000052">
    <property type="protein sequence ID" value="KGR89083.1"/>
    <property type="molecule type" value="Genomic_DNA"/>
</dbReference>
<dbReference type="Proteomes" id="UP000030487">
    <property type="component" value="Unassembled WGS sequence"/>
</dbReference>
<evidence type="ECO:0008006" key="4">
    <source>
        <dbReference type="Google" id="ProtNLM"/>
    </source>
</evidence>
<comment type="caution">
    <text evidence="2">The sequence shown here is derived from an EMBL/GenBank/DDBJ whole genome shotgun (WGS) entry which is preliminary data.</text>
</comment>
<name>A0ABR4Y509_9BACI</name>
<evidence type="ECO:0000313" key="3">
    <source>
        <dbReference type="Proteomes" id="UP000030487"/>
    </source>
</evidence>
<gene>
    <name evidence="2" type="ORF">CD31_01580</name>
</gene>
<proteinExistence type="predicted"/>
<organism evidence="2 3">
    <name type="scientific">Lysinibacillus boronitolerans JCM 21713 = 10a = NBRC 103108</name>
    <dbReference type="NCBI Taxonomy" id="1294264"/>
    <lineage>
        <taxon>Bacteria</taxon>
        <taxon>Bacillati</taxon>
        <taxon>Bacillota</taxon>
        <taxon>Bacilli</taxon>
        <taxon>Bacillales</taxon>
        <taxon>Bacillaceae</taxon>
        <taxon>Lysinibacillus</taxon>
    </lineage>
</organism>
<accession>A0ABR4Y509</accession>
<reference evidence="2 3" key="1">
    <citation type="submission" date="2014-02" db="EMBL/GenBank/DDBJ databases">
        <title>Draft genome sequence of Lysinibacillus boronitolerans NBRC 103108.</title>
        <authorList>
            <person name="Zhang F."/>
            <person name="Wang G."/>
            <person name="Zhang L."/>
        </authorList>
    </citation>
    <scope>NUCLEOTIDE SEQUENCE [LARGE SCALE GENOMIC DNA]</scope>
    <source>
        <strain evidence="2 3">NBRC 103108</strain>
    </source>
</reference>
<sequence>MSKQIESVENMKILLNNFLENTLSTVAAEKQRYAKEEKKLVANIEEVLHAATAVTSLLKSKVGLLNADIEDMANKQQEVAKEIAEKEMQGDQDGIEKLEEELTSVTAKKMTLEIRRDTLGKQETNMGAEEKQKIVAAIHNFGAIKFNSTLVHDRVKTLESLIEQLTTYKEQLSRESDVDLQNFNSKAALQLVSKPLIKAIFTEEARKYINETREMNAHDYSGVQFVAMWLDDEENNTFTEFCRKYHKIVTDPLGEKVYYVNKDIRNNGYQYKPGNILTIYDLNDFTSEGIERLVENGAISSEKY</sequence>
<keyword evidence="1" id="KW-0175">Coiled coil</keyword>
<feature type="coiled-coil region" evidence="1">
    <location>
        <begin position="69"/>
        <end position="115"/>
    </location>
</feature>
<keyword evidence="3" id="KW-1185">Reference proteome</keyword>
<evidence type="ECO:0000256" key="1">
    <source>
        <dbReference type="SAM" id="Coils"/>
    </source>
</evidence>
<dbReference type="RefSeq" id="WP_036075235.1">
    <property type="nucleotide sequence ID" value="NZ_AVCW01000030.1"/>
</dbReference>
<protein>
    <recommendedName>
        <fullName evidence="4">Phage protein</fullName>
    </recommendedName>
</protein>